<keyword evidence="2" id="KW-1185">Reference proteome</keyword>
<reference evidence="1 2" key="1">
    <citation type="journal article" date="2019" name="Sci. Rep.">
        <title>Orb-weaving spider Araneus ventricosus genome elucidates the spidroin gene catalogue.</title>
        <authorList>
            <person name="Kono N."/>
            <person name="Nakamura H."/>
            <person name="Ohtoshi R."/>
            <person name="Moran D.A.P."/>
            <person name="Shinohara A."/>
            <person name="Yoshida Y."/>
            <person name="Fujiwara M."/>
            <person name="Mori M."/>
            <person name="Tomita M."/>
            <person name="Arakawa K."/>
        </authorList>
    </citation>
    <scope>NUCLEOTIDE SEQUENCE [LARGE SCALE GENOMIC DNA]</scope>
</reference>
<evidence type="ECO:0000313" key="2">
    <source>
        <dbReference type="Proteomes" id="UP000499080"/>
    </source>
</evidence>
<sequence length="102" mass="11911">MQVHETLSISQPGYHETVRNYPPLRSAHIMRAVSKEFITEKPAEDESDASDLDGELTQYSYFETDSEICGGQSSSRRRQHLRFRHKCVYHLSIQPLMLYHNK</sequence>
<organism evidence="1 2">
    <name type="scientific">Araneus ventricosus</name>
    <name type="common">Orbweaver spider</name>
    <name type="synonym">Epeira ventricosa</name>
    <dbReference type="NCBI Taxonomy" id="182803"/>
    <lineage>
        <taxon>Eukaryota</taxon>
        <taxon>Metazoa</taxon>
        <taxon>Ecdysozoa</taxon>
        <taxon>Arthropoda</taxon>
        <taxon>Chelicerata</taxon>
        <taxon>Arachnida</taxon>
        <taxon>Araneae</taxon>
        <taxon>Araneomorphae</taxon>
        <taxon>Entelegynae</taxon>
        <taxon>Araneoidea</taxon>
        <taxon>Araneidae</taxon>
        <taxon>Araneus</taxon>
    </lineage>
</organism>
<comment type="caution">
    <text evidence="1">The sequence shown here is derived from an EMBL/GenBank/DDBJ whole genome shotgun (WGS) entry which is preliminary data.</text>
</comment>
<name>A0A4Y2AGB6_ARAVE</name>
<dbReference type="EMBL" id="BGPR01156268">
    <property type="protein sequence ID" value="GBL78359.1"/>
    <property type="molecule type" value="Genomic_DNA"/>
</dbReference>
<dbReference type="AlphaFoldDB" id="A0A4Y2AGB6"/>
<gene>
    <name evidence="1" type="ORF">AVEN_166403_1</name>
</gene>
<dbReference type="Proteomes" id="UP000499080">
    <property type="component" value="Unassembled WGS sequence"/>
</dbReference>
<proteinExistence type="predicted"/>
<protein>
    <submittedName>
        <fullName evidence="1">Uncharacterized protein</fullName>
    </submittedName>
</protein>
<accession>A0A4Y2AGB6</accession>
<evidence type="ECO:0000313" key="1">
    <source>
        <dbReference type="EMBL" id="GBL78359.1"/>
    </source>
</evidence>